<sequence>MKLKKVLTGSALSLALLVSAAPAFAASPNPNPQSSSTEDFTIQTWKQFESKTGIFAESFTLNGVKYIFKYREYDYNRDIWIGHYKSVD</sequence>
<evidence type="ECO:0000256" key="1">
    <source>
        <dbReference type="SAM" id="SignalP"/>
    </source>
</evidence>
<dbReference type="InterPro" id="IPR053765">
    <property type="entry name" value="Antimicro_NucAcidBind_sf"/>
</dbReference>
<feature type="domain" description="LCI fold" evidence="2">
    <location>
        <begin position="49"/>
        <end position="84"/>
    </location>
</feature>
<dbReference type="InterPro" id="IPR020976">
    <property type="entry name" value="Antimicrobial_lci"/>
</dbReference>
<feature type="signal peptide" evidence="1">
    <location>
        <begin position="1"/>
        <end position="25"/>
    </location>
</feature>
<dbReference type="Pfam" id="PF12197">
    <property type="entry name" value="lci"/>
    <property type="match status" value="1"/>
</dbReference>
<evidence type="ECO:0000313" key="3">
    <source>
        <dbReference type="EMBL" id="OMI08031.1"/>
    </source>
</evidence>
<organism evidence="3 4">
    <name type="scientific">Bacillus swezeyi</name>
    <dbReference type="NCBI Taxonomy" id="1925020"/>
    <lineage>
        <taxon>Bacteria</taxon>
        <taxon>Bacillati</taxon>
        <taxon>Bacillota</taxon>
        <taxon>Bacilli</taxon>
        <taxon>Bacillales</taxon>
        <taxon>Bacillaceae</taxon>
        <taxon>Bacillus</taxon>
    </lineage>
</organism>
<accession>A0A1R1QTQ3</accession>
<dbReference type="Gene3D" id="2.20.20.70">
    <property type="match status" value="1"/>
</dbReference>
<accession>A0A1R1RZH6</accession>
<dbReference type="AlphaFoldDB" id="A0A1R1QTQ3"/>
<name>A0A1R1QTQ3_9BACI</name>
<feature type="chain" id="PRO_5014066016" description="LCI fold domain-containing protein" evidence="1">
    <location>
        <begin position="26"/>
        <end position="88"/>
    </location>
</feature>
<gene>
    <name evidence="3" type="ORF">BW143_05410</name>
</gene>
<evidence type="ECO:0000313" key="4">
    <source>
        <dbReference type="Proteomes" id="UP000187367"/>
    </source>
</evidence>
<reference evidence="3 4" key="1">
    <citation type="submission" date="2017-01" db="EMBL/GenBank/DDBJ databases">
        <title>Bacillus phylogenomics.</title>
        <authorList>
            <person name="Dunlap C."/>
        </authorList>
    </citation>
    <scope>NUCLEOTIDE SEQUENCE [LARGE SCALE GENOMIC DNA]</scope>
    <source>
        <strain evidence="3 4">NRRL B-41282</strain>
    </source>
</reference>
<dbReference type="RefSeq" id="WP_076760599.1">
    <property type="nucleotide sequence ID" value="NZ_JARMDZ010000018.1"/>
</dbReference>
<protein>
    <recommendedName>
        <fullName evidence="2">LCI fold domain-containing protein</fullName>
    </recommendedName>
</protein>
<keyword evidence="4" id="KW-1185">Reference proteome</keyword>
<dbReference type="Proteomes" id="UP000187367">
    <property type="component" value="Unassembled WGS sequence"/>
</dbReference>
<proteinExistence type="predicted"/>
<comment type="caution">
    <text evidence="3">The sequence shown here is derived from an EMBL/GenBank/DDBJ whole genome shotgun (WGS) entry which is preliminary data.</text>
</comment>
<keyword evidence="1" id="KW-0732">Signal</keyword>
<dbReference type="EMBL" id="MTJL01000008">
    <property type="protein sequence ID" value="OMI08031.1"/>
    <property type="molecule type" value="Genomic_DNA"/>
</dbReference>
<evidence type="ECO:0000259" key="2">
    <source>
        <dbReference type="Pfam" id="PF12197"/>
    </source>
</evidence>